<dbReference type="InterPro" id="IPR001254">
    <property type="entry name" value="Trypsin_dom"/>
</dbReference>
<keyword evidence="6" id="KW-1185">Reference proteome</keyword>
<dbReference type="PANTHER" id="PTHR24256">
    <property type="entry name" value="TRYPTASE-RELATED"/>
    <property type="match status" value="1"/>
</dbReference>
<dbReference type="PROSITE" id="PS00134">
    <property type="entry name" value="TRYPSIN_HIS"/>
    <property type="match status" value="1"/>
</dbReference>
<dbReference type="PhylomeDB" id="B3MA34"/>
<dbReference type="SMR" id="B3MA34"/>
<dbReference type="InterPro" id="IPR001314">
    <property type="entry name" value="Peptidase_S1A"/>
</dbReference>
<feature type="domain" description="Peptidase S1" evidence="4">
    <location>
        <begin position="24"/>
        <end position="263"/>
    </location>
</feature>
<dbReference type="InterPro" id="IPR051487">
    <property type="entry name" value="Ser/Thr_Proteases_Immune/Dev"/>
</dbReference>
<dbReference type="AlphaFoldDB" id="B3MA34"/>
<evidence type="ECO:0000259" key="4">
    <source>
        <dbReference type="PROSITE" id="PS50240"/>
    </source>
</evidence>
<dbReference type="PROSITE" id="PS50240">
    <property type="entry name" value="TRYPSIN_DOM"/>
    <property type="match status" value="1"/>
</dbReference>
<evidence type="ECO:0000313" key="5">
    <source>
        <dbReference type="EMBL" id="EDV41254.1"/>
    </source>
</evidence>
<dbReference type="GO" id="GO:0004252">
    <property type="term" value="F:serine-type endopeptidase activity"/>
    <property type="evidence" value="ECO:0007669"/>
    <property type="project" value="InterPro"/>
</dbReference>
<name>B3MA34_DROAN</name>
<protein>
    <recommendedName>
        <fullName evidence="4">Peptidase S1 domain-containing protein</fullName>
    </recommendedName>
</protein>
<accession>B3MA34</accession>
<dbReference type="STRING" id="7217.B3MA34"/>
<dbReference type="Gene3D" id="2.40.10.10">
    <property type="entry name" value="Trypsin-like serine proteases"/>
    <property type="match status" value="1"/>
</dbReference>
<evidence type="ECO:0000256" key="2">
    <source>
        <dbReference type="ARBA" id="ARBA00024195"/>
    </source>
</evidence>
<dbReference type="PRINTS" id="PR00722">
    <property type="entry name" value="CHYMOTRYPSIN"/>
</dbReference>
<dbReference type="OMA" id="CEKQWNK"/>
<evidence type="ECO:0000313" key="6">
    <source>
        <dbReference type="Proteomes" id="UP000007801"/>
    </source>
</evidence>
<dbReference type="Pfam" id="PF00089">
    <property type="entry name" value="Trypsin"/>
    <property type="match status" value="1"/>
</dbReference>
<dbReference type="KEGG" id="dan:6493795"/>
<gene>
    <name evidence="5" type="primary">Dana\GF10928</name>
    <name evidence="5" type="synonym">dana_GLEANR_10887</name>
    <name evidence="5" type="ORF">GF10928</name>
</gene>
<sequence>MIRQLLLLVPITVVFAQDLGSLRIMNGTNAVEEQFPYEAGLLCYFAGSPDNPSLCGGAILSNRWILTAAHCLQDPDANLTEIRVKVGGLEAPSDDDILVNGTDTIVHKNFNRKTVFNDLGLIRLPTNLTFSKNVQPVKLPSSYRTYTGRAVFISGWGLTDNKTASEALQYVRTNIVSNRQCQVQWNKALKGKKKVVSRSFVCVDTKYGMPCQGDSGSPMVLADGSKTLVGIVSHGLDPACKRKVPDISMRVSSFLKWINQQTGGLK</sequence>
<dbReference type="eggNOG" id="KOG3627">
    <property type="taxonomic scope" value="Eukaryota"/>
</dbReference>
<evidence type="ECO:0000256" key="1">
    <source>
        <dbReference type="ARBA" id="ARBA00023157"/>
    </source>
</evidence>
<comment type="similarity">
    <text evidence="2">Belongs to the peptidase S1 family. CLIP subfamily.</text>
</comment>
<dbReference type="SUPFAM" id="SSF50494">
    <property type="entry name" value="Trypsin-like serine proteases"/>
    <property type="match status" value="1"/>
</dbReference>
<dbReference type="FunCoup" id="B3MA34">
    <property type="interactions" value="2"/>
</dbReference>
<dbReference type="MEROPS" id="S01.B17"/>
<dbReference type="Proteomes" id="UP000007801">
    <property type="component" value="Unassembled WGS sequence"/>
</dbReference>
<dbReference type="EMBL" id="CH902618">
    <property type="protein sequence ID" value="EDV41254.1"/>
    <property type="molecule type" value="Genomic_DNA"/>
</dbReference>
<dbReference type="HOGENOM" id="CLU_006842_7_0_1"/>
<dbReference type="OrthoDB" id="5565075at2759"/>
<dbReference type="GO" id="GO:0006508">
    <property type="term" value="P:proteolysis"/>
    <property type="evidence" value="ECO:0007669"/>
    <property type="project" value="InterPro"/>
</dbReference>
<reference evidence="5 6" key="1">
    <citation type="journal article" date="2007" name="Nature">
        <title>Evolution of genes and genomes on the Drosophila phylogeny.</title>
        <authorList>
            <consortium name="Drosophila 12 Genomes Consortium"/>
            <person name="Clark A.G."/>
            <person name="Eisen M.B."/>
            <person name="Smith D.R."/>
            <person name="Bergman C.M."/>
            <person name="Oliver B."/>
            <person name="Markow T.A."/>
            <person name="Kaufman T.C."/>
            <person name="Kellis M."/>
            <person name="Gelbart W."/>
            <person name="Iyer V.N."/>
            <person name="Pollard D.A."/>
            <person name="Sackton T.B."/>
            <person name="Larracuente A.M."/>
            <person name="Singh N.D."/>
            <person name="Abad J.P."/>
            <person name="Abt D.N."/>
            <person name="Adryan B."/>
            <person name="Aguade M."/>
            <person name="Akashi H."/>
            <person name="Anderson W.W."/>
            <person name="Aquadro C.F."/>
            <person name="Ardell D.H."/>
            <person name="Arguello R."/>
            <person name="Artieri C.G."/>
            <person name="Barbash D.A."/>
            <person name="Barker D."/>
            <person name="Barsanti P."/>
            <person name="Batterham P."/>
            <person name="Batzoglou S."/>
            <person name="Begun D."/>
            <person name="Bhutkar A."/>
            <person name="Blanco E."/>
            <person name="Bosak S.A."/>
            <person name="Bradley R.K."/>
            <person name="Brand A.D."/>
            <person name="Brent M.R."/>
            <person name="Brooks A.N."/>
            <person name="Brown R.H."/>
            <person name="Butlin R.K."/>
            <person name="Caggese C."/>
            <person name="Calvi B.R."/>
            <person name="Bernardo de Carvalho A."/>
            <person name="Caspi A."/>
            <person name="Castrezana S."/>
            <person name="Celniker S.E."/>
            <person name="Chang J.L."/>
            <person name="Chapple C."/>
            <person name="Chatterji S."/>
            <person name="Chinwalla A."/>
            <person name="Civetta A."/>
            <person name="Clifton S.W."/>
            <person name="Comeron J.M."/>
            <person name="Costello J.C."/>
            <person name="Coyne J.A."/>
            <person name="Daub J."/>
            <person name="David R.G."/>
            <person name="Delcher A.L."/>
            <person name="Delehaunty K."/>
            <person name="Do C.B."/>
            <person name="Ebling H."/>
            <person name="Edwards K."/>
            <person name="Eickbush T."/>
            <person name="Evans J.D."/>
            <person name="Filipski A."/>
            <person name="Findeiss S."/>
            <person name="Freyhult E."/>
            <person name="Fulton L."/>
            <person name="Fulton R."/>
            <person name="Garcia A.C."/>
            <person name="Gardiner A."/>
            <person name="Garfield D.A."/>
            <person name="Garvin B.E."/>
            <person name="Gibson G."/>
            <person name="Gilbert D."/>
            <person name="Gnerre S."/>
            <person name="Godfrey J."/>
            <person name="Good R."/>
            <person name="Gotea V."/>
            <person name="Gravely B."/>
            <person name="Greenberg A.J."/>
            <person name="Griffiths-Jones S."/>
            <person name="Gross S."/>
            <person name="Guigo R."/>
            <person name="Gustafson E.A."/>
            <person name="Haerty W."/>
            <person name="Hahn M.W."/>
            <person name="Halligan D.L."/>
            <person name="Halpern A.L."/>
            <person name="Halter G.M."/>
            <person name="Han M.V."/>
            <person name="Heger A."/>
            <person name="Hillier L."/>
            <person name="Hinrichs A.S."/>
            <person name="Holmes I."/>
            <person name="Hoskins R.A."/>
            <person name="Hubisz M.J."/>
            <person name="Hultmark D."/>
            <person name="Huntley M.A."/>
            <person name="Jaffe D.B."/>
            <person name="Jagadeeshan S."/>
            <person name="Jeck W.R."/>
            <person name="Johnson J."/>
            <person name="Jones C.D."/>
            <person name="Jordan W.C."/>
            <person name="Karpen G.H."/>
            <person name="Kataoka E."/>
            <person name="Keightley P.D."/>
            <person name="Kheradpour P."/>
            <person name="Kirkness E.F."/>
            <person name="Koerich L.B."/>
            <person name="Kristiansen K."/>
            <person name="Kudrna D."/>
            <person name="Kulathinal R.J."/>
            <person name="Kumar S."/>
            <person name="Kwok R."/>
            <person name="Lander E."/>
            <person name="Langley C.H."/>
            <person name="Lapoint R."/>
            <person name="Lazzaro B.P."/>
            <person name="Lee S.J."/>
            <person name="Levesque L."/>
            <person name="Li R."/>
            <person name="Lin C.F."/>
            <person name="Lin M.F."/>
            <person name="Lindblad-Toh K."/>
            <person name="Llopart A."/>
            <person name="Long M."/>
            <person name="Low L."/>
            <person name="Lozovsky E."/>
            <person name="Lu J."/>
            <person name="Luo M."/>
            <person name="Machado C.A."/>
            <person name="Makalowski W."/>
            <person name="Marzo M."/>
            <person name="Matsuda M."/>
            <person name="Matzkin L."/>
            <person name="McAllister B."/>
            <person name="McBride C.S."/>
            <person name="McKernan B."/>
            <person name="McKernan K."/>
            <person name="Mendez-Lago M."/>
            <person name="Minx P."/>
            <person name="Mollenhauer M.U."/>
            <person name="Montooth K."/>
            <person name="Mount S.M."/>
            <person name="Mu X."/>
            <person name="Myers E."/>
            <person name="Negre B."/>
            <person name="Newfeld S."/>
            <person name="Nielsen R."/>
            <person name="Noor M.A."/>
            <person name="O'Grady P."/>
            <person name="Pachter L."/>
            <person name="Papaceit M."/>
            <person name="Parisi M.J."/>
            <person name="Parisi M."/>
            <person name="Parts L."/>
            <person name="Pedersen J.S."/>
            <person name="Pesole G."/>
            <person name="Phillippy A.M."/>
            <person name="Ponting C.P."/>
            <person name="Pop M."/>
            <person name="Porcelli D."/>
            <person name="Powell J.R."/>
            <person name="Prohaska S."/>
            <person name="Pruitt K."/>
            <person name="Puig M."/>
            <person name="Quesneville H."/>
            <person name="Ram K.R."/>
            <person name="Rand D."/>
            <person name="Rasmussen M.D."/>
            <person name="Reed L.K."/>
            <person name="Reenan R."/>
            <person name="Reily A."/>
            <person name="Remington K.A."/>
            <person name="Rieger T.T."/>
            <person name="Ritchie M.G."/>
            <person name="Robin C."/>
            <person name="Rogers Y.H."/>
            <person name="Rohde C."/>
            <person name="Rozas J."/>
            <person name="Rubenfield M.J."/>
            <person name="Ruiz A."/>
            <person name="Russo S."/>
            <person name="Salzberg S.L."/>
            <person name="Sanchez-Gracia A."/>
            <person name="Saranga D.J."/>
            <person name="Sato H."/>
            <person name="Schaeffer S.W."/>
            <person name="Schatz M.C."/>
            <person name="Schlenke T."/>
            <person name="Schwartz R."/>
            <person name="Segarra C."/>
            <person name="Singh R.S."/>
            <person name="Sirot L."/>
            <person name="Sirota M."/>
            <person name="Sisneros N.B."/>
            <person name="Smith C.D."/>
            <person name="Smith T.F."/>
            <person name="Spieth J."/>
            <person name="Stage D.E."/>
            <person name="Stark A."/>
            <person name="Stephan W."/>
            <person name="Strausberg R.L."/>
            <person name="Strempel S."/>
            <person name="Sturgill D."/>
            <person name="Sutton G."/>
            <person name="Sutton G.G."/>
            <person name="Tao W."/>
            <person name="Teichmann S."/>
            <person name="Tobari Y.N."/>
            <person name="Tomimura Y."/>
            <person name="Tsolas J.M."/>
            <person name="Valente V.L."/>
            <person name="Venter E."/>
            <person name="Venter J.C."/>
            <person name="Vicario S."/>
            <person name="Vieira F.G."/>
            <person name="Vilella A.J."/>
            <person name="Villasante A."/>
            <person name="Walenz B."/>
            <person name="Wang J."/>
            <person name="Wasserman M."/>
            <person name="Watts T."/>
            <person name="Wilson D."/>
            <person name="Wilson R.K."/>
            <person name="Wing R.A."/>
            <person name="Wolfner M.F."/>
            <person name="Wong A."/>
            <person name="Wong G.K."/>
            <person name="Wu C.I."/>
            <person name="Wu G."/>
            <person name="Yamamoto D."/>
            <person name="Yang H.P."/>
            <person name="Yang S.P."/>
            <person name="Yorke J.A."/>
            <person name="Yoshida K."/>
            <person name="Zdobnov E."/>
            <person name="Zhang P."/>
            <person name="Zhang Y."/>
            <person name="Zimin A.V."/>
            <person name="Baldwin J."/>
            <person name="Abdouelleil A."/>
            <person name="Abdulkadir J."/>
            <person name="Abebe A."/>
            <person name="Abera B."/>
            <person name="Abreu J."/>
            <person name="Acer S.C."/>
            <person name="Aftuck L."/>
            <person name="Alexander A."/>
            <person name="An P."/>
            <person name="Anderson E."/>
            <person name="Anderson S."/>
            <person name="Arachi H."/>
            <person name="Azer M."/>
            <person name="Bachantsang P."/>
            <person name="Barry A."/>
            <person name="Bayul T."/>
            <person name="Berlin A."/>
            <person name="Bessette D."/>
            <person name="Bloom T."/>
            <person name="Blye J."/>
            <person name="Boguslavskiy L."/>
            <person name="Bonnet C."/>
            <person name="Boukhgalter B."/>
            <person name="Bourzgui I."/>
            <person name="Brown A."/>
            <person name="Cahill P."/>
            <person name="Channer S."/>
            <person name="Cheshatsang Y."/>
            <person name="Chuda L."/>
            <person name="Citroen M."/>
            <person name="Collymore A."/>
            <person name="Cooke P."/>
            <person name="Costello M."/>
            <person name="D'Aco K."/>
            <person name="Daza R."/>
            <person name="De Haan G."/>
            <person name="DeGray S."/>
            <person name="DeMaso C."/>
            <person name="Dhargay N."/>
            <person name="Dooley K."/>
            <person name="Dooley E."/>
            <person name="Doricent M."/>
            <person name="Dorje P."/>
            <person name="Dorjee K."/>
            <person name="Dupes A."/>
            <person name="Elong R."/>
            <person name="Falk J."/>
            <person name="Farina A."/>
            <person name="Faro S."/>
            <person name="Ferguson D."/>
            <person name="Fisher S."/>
            <person name="Foley C.D."/>
            <person name="Franke A."/>
            <person name="Friedrich D."/>
            <person name="Gadbois L."/>
            <person name="Gearin G."/>
            <person name="Gearin C.R."/>
            <person name="Giannoukos G."/>
            <person name="Goode T."/>
            <person name="Graham J."/>
            <person name="Grandbois E."/>
            <person name="Grewal S."/>
            <person name="Gyaltsen K."/>
            <person name="Hafez N."/>
            <person name="Hagos B."/>
            <person name="Hall J."/>
            <person name="Henson C."/>
            <person name="Hollinger A."/>
            <person name="Honan T."/>
            <person name="Huard M.D."/>
            <person name="Hughes L."/>
            <person name="Hurhula B."/>
            <person name="Husby M.E."/>
            <person name="Kamat A."/>
            <person name="Kanga B."/>
            <person name="Kashin S."/>
            <person name="Khazanovich D."/>
            <person name="Kisner P."/>
            <person name="Lance K."/>
            <person name="Lara M."/>
            <person name="Lee W."/>
            <person name="Lennon N."/>
            <person name="Letendre F."/>
            <person name="LeVine R."/>
            <person name="Lipovsky A."/>
            <person name="Liu X."/>
            <person name="Liu J."/>
            <person name="Liu S."/>
            <person name="Lokyitsang T."/>
            <person name="Lokyitsang Y."/>
            <person name="Lubonja R."/>
            <person name="Lui A."/>
            <person name="MacDonald P."/>
            <person name="Magnisalis V."/>
            <person name="Maru K."/>
            <person name="Matthews C."/>
            <person name="McCusker W."/>
            <person name="McDonough S."/>
            <person name="Mehta T."/>
            <person name="Meldrim J."/>
            <person name="Meneus L."/>
            <person name="Mihai O."/>
            <person name="Mihalev A."/>
            <person name="Mihova T."/>
            <person name="Mittelman R."/>
            <person name="Mlenga V."/>
            <person name="Montmayeur A."/>
            <person name="Mulrain L."/>
            <person name="Navidi A."/>
            <person name="Naylor J."/>
            <person name="Negash T."/>
            <person name="Nguyen T."/>
            <person name="Nguyen N."/>
            <person name="Nicol R."/>
            <person name="Norbu C."/>
            <person name="Norbu N."/>
            <person name="Novod N."/>
            <person name="O'Neill B."/>
            <person name="Osman S."/>
            <person name="Markiewicz E."/>
            <person name="Oyono O.L."/>
            <person name="Patti C."/>
            <person name="Phunkhang P."/>
            <person name="Pierre F."/>
            <person name="Priest M."/>
            <person name="Raghuraman S."/>
            <person name="Rege F."/>
            <person name="Reyes R."/>
            <person name="Rise C."/>
            <person name="Rogov P."/>
            <person name="Ross K."/>
            <person name="Ryan E."/>
            <person name="Settipalli S."/>
            <person name="Shea T."/>
            <person name="Sherpa N."/>
            <person name="Shi L."/>
            <person name="Shih D."/>
            <person name="Sparrow T."/>
            <person name="Spaulding J."/>
            <person name="Stalker J."/>
            <person name="Stange-Thomann N."/>
            <person name="Stavropoulos S."/>
            <person name="Stone C."/>
            <person name="Strader C."/>
            <person name="Tesfaye S."/>
            <person name="Thomson T."/>
            <person name="Thoulutsang Y."/>
            <person name="Thoulutsang D."/>
            <person name="Topham K."/>
            <person name="Topping I."/>
            <person name="Tsamla T."/>
            <person name="Vassiliev H."/>
            <person name="Vo A."/>
            <person name="Wangchuk T."/>
            <person name="Wangdi T."/>
            <person name="Weiand M."/>
            <person name="Wilkinson J."/>
            <person name="Wilson A."/>
            <person name="Yadav S."/>
            <person name="Young G."/>
            <person name="Yu Q."/>
            <person name="Zembek L."/>
            <person name="Zhong D."/>
            <person name="Zimmer A."/>
            <person name="Zwirko Z."/>
            <person name="Jaffe D.B."/>
            <person name="Alvarez P."/>
            <person name="Brockman W."/>
            <person name="Butler J."/>
            <person name="Chin C."/>
            <person name="Gnerre S."/>
            <person name="Grabherr M."/>
            <person name="Kleber M."/>
            <person name="Mauceli E."/>
            <person name="MacCallum I."/>
        </authorList>
    </citation>
    <scope>NUCLEOTIDE SEQUENCE [LARGE SCALE GENOMIC DNA]</scope>
    <source>
        <strain evidence="6">Tucson 14024-0371.13</strain>
    </source>
</reference>
<dbReference type="FunFam" id="2.40.10.10:FF:000068">
    <property type="entry name" value="transmembrane protease serine 2"/>
    <property type="match status" value="1"/>
</dbReference>
<keyword evidence="3" id="KW-0732">Signal</keyword>
<evidence type="ECO:0000256" key="3">
    <source>
        <dbReference type="SAM" id="SignalP"/>
    </source>
</evidence>
<organism evidence="5 6">
    <name type="scientific">Drosophila ananassae</name>
    <name type="common">Fruit fly</name>
    <dbReference type="NCBI Taxonomy" id="7217"/>
    <lineage>
        <taxon>Eukaryota</taxon>
        <taxon>Metazoa</taxon>
        <taxon>Ecdysozoa</taxon>
        <taxon>Arthropoda</taxon>
        <taxon>Hexapoda</taxon>
        <taxon>Insecta</taxon>
        <taxon>Pterygota</taxon>
        <taxon>Neoptera</taxon>
        <taxon>Endopterygota</taxon>
        <taxon>Diptera</taxon>
        <taxon>Brachycera</taxon>
        <taxon>Muscomorpha</taxon>
        <taxon>Ephydroidea</taxon>
        <taxon>Drosophilidae</taxon>
        <taxon>Drosophila</taxon>
        <taxon>Sophophora</taxon>
    </lineage>
</organism>
<keyword evidence="1" id="KW-1015">Disulfide bond</keyword>
<dbReference type="InterPro" id="IPR009003">
    <property type="entry name" value="Peptidase_S1_PA"/>
</dbReference>
<dbReference type="InterPro" id="IPR043504">
    <property type="entry name" value="Peptidase_S1_PA_chymotrypsin"/>
</dbReference>
<dbReference type="GeneID" id="6493795"/>
<feature type="signal peptide" evidence="3">
    <location>
        <begin position="1"/>
        <end position="16"/>
    </location>
</feature>
<dbReference type="CDD" id="cd00190">
    <property type="entry name" value="Tryp_SPc"/>
    <property type="match status" value="1"/>
</dbReference>
<proteinExistence type="inferred from homology"/>
<dbReference type="InParanoid" id="B3MA34"/>
<keyword evidence="5" id="KW-0378">Hydrolase</keyword>
<dbReference type="SMART" id="SM00020">
    <property type="entry name" value="Tryp_SPc"/>
    <property type="match status" value="1"/>
</dbReference>
<feature type="chain" id="PRO_5002792720" description="Peptidase S1 domain-containing protein" evidence="3">
    <location>
        <begin position="17"/>
        <end position="266"/>
    </location>
</feature>
<dbReference type="InterPro" id="IPR018114">
    <property type="entry name" value="TRYPSIN_HIS"/>
</dbReference>